<proteinExistence type="predicted"/>
<evidence type="ECO:0000313" key="2">
    <source>
        <dbReference type="EMBL" id="SFU59826.1"/>
    </source>
</evidence>
<name>A0A1I7HH75_9FLAO</name>
<dbReference type="RefSeq" id="WP_093025418.1">
    <property type="nucleotide sequence ID" value="NZ_FPBK01000009.1"/>
</dbReference>
<dbReference type="Gene3D" id="3.10.180.10">
    <property type="entry name" value="2,3-Dihydroxybiphenyl 1,2-Dioxygenase, domain 1"/>
    <property type="match status" value="1"/>
</dbReference>
<dbReference type="InterPro" id="IPR037523">
    <property type="entry name" value="VOC_core"/>
</dbReference>
<evidence type="ECO:0000259" key="1">
    <source>
        <dbReference type="PROSITE" id="PS51819"/>
    </source>
</evidence>
<organism evidence="2 3">
    <name type="scientific">Pustulibacterium marinum</name>
    <dbReference type="NCBI Taxonomy" id="1224947"/>
    <lineage>
        <taxon>Bacteria</taxon>
        <taxon>Pseudomonadati</taxon>
        <taxon>Bacteroidota</taxon>
        <taxon>Flavobacteriia</taxon>
        <taxon>Flavobacteriales</taxon>
        <taxon>Flavobacteriaceae</taxon>
        <taxon>Pustulibacterium</taxon>
    </lineage>
</organism>
<dbReference type="SUPFAM" id="SSF54593">
    <property type="entry name" value="Glyoxalase/Bleomycin resistance protein/Dihydroxybiphenyl dioxygenase"/>
    <property type="match status" value="1"/>
</dbReference>
<evidence type="ECO:0000313" key="3">
    <source>
        <dbReference type="Proteomes" id="UP000199138"/>
    </source>
</evidence>
<protein>
    <submittedName>
        <fullName evidence="2">Glyoxalase/Bleomycin resistance protein/Dioxygenase superfamily protein</fullName>
    </submittedName>
</protein>
<dbReference type="GO" id="GO:0051213">
    <property type="term" value="F:dioxygenase activity"/>
    <property type="evidence" value="ECO:0007669"/>
    <property type="project" value="UniProtKB-KW"/>
</dbReference>
<dbReference type="AlphaFoldDB" id="A0A1I7HH75"/>
<dbReference type="InterPro" id="IPR029068">
    <property type="entry name" value="Glyas_Bleomycin-R_OHBP_Dase"/>
</dbReference>
<accession>A0A1I7HH75</accession>
<keyword evidence="3" id="KW-1185">Reference proteome</keyword>
<sequence>MSKLTVKTIDHVLISIPIGSRAEAVNFYTKILGFDYIAKDHTPTAEWFQLGDKQLHIREEENINNSESNRHLALVVENLEAAKTYLESQKIDISRSTKIEGRERIFFRDLWGNRFELVEIT</sequence>
<dbReference type="PANTHER" id="PTHR39175:SF1">
    <property type="entry name" value="FAMILY PROTEIN, PUTATIVE (AFU_ORTHOLOGUE AFUA_3G15060)-RELATED"/>
    <property type="match status" value="1"/>
</dbReference>
<dbReference type="OrthoDB" id="9813630at2"/>
<keyword evidence="2" id="KW-0223">Dioxygenase</keyword>
<gene>
    <name evidence="2" type="ORF">SAMN05216480_10948</name>
</gene>
<dbReference type="PROSITE" id="PS51819">
    <property type="entry name" value="VOC"/>
    <property type="match status" value="1"/>
</dbReference>
<dbReference type="EMBL" id="FPBK01000009">
    <property type="protein sequence ID" value="SFU59826.1"/>
    <property type="molecule type" value="Genomic_DNA"/>
</dbReference>
<dbReference type="Proteomes" id="UP000199138">
    <property type="component" value="Unassembled WGS sequence"/>
</dbReference>
<dbReference type="InterPro" id="IPR004360">
    <property type="entry name" value="Glyas_Fos-R_dOase_dom"/>
</dbReference>
<reference evidence="2 3" key="1">
    <citation type="submission" date="2016-10" db="EMBL/GenBank/DDBJ databases">
        <authorList>
            <person name="de Groot N.N."/>
        </authorList>
    </citation>
    <scope>NUCLEOTIDE SEQUENCE [LARGE SCALE GENOMIC DNA]</scope>
    <source>
        <strain evidence="2 3">CGMCC 1.12333</strain>
    </source>
</reference>
<keyword evidence="2" id="KW-0560">Oxidoreductase</keyword>
<dbReference type="PANTHER" id="PTHR39175">
    <property type="entry name" value="FAMILY PROTEIN, PUTATIVE (AFU_ORTHOLOGUE AFUA_3G15060)-RELATED"/>
    <property type="match status" value="1"/>
</dbReference>
<dbReference type="Pfam" id="PF00903">
    <property type="entry name" value="Glyoxalase"/>
    <property type="match status" value="1"/>
</dbReference>
<feature type="domain" description="VOC" evidence="1">
    <location>
        <begin position="8"/>
        <end position="120"/>
    </location>
</feature>
<dbReference type="STRING" id="1224947.SAMN05216480_10948"/>